<dbReference type="SFLD" id="SFLDG01082">
    <property type="entry name" value="B12-binding_domain_containing"/>
    <property type="match status" value="1"/>
</dbReference>
<dbReference type="PANTHER" id="PTHR13932">
    <property type="entry name" value="COPROPORPHYRINIGEN III OXIDASE"/>
    <property type="match status" value="1"/>
</dbReference>
<dbReference type="InterPro" id="IPR013785">
    <property type="entry name" value="Aldolase_TIM"/>
</dbReference>
<dbReference type="Gene3D" id="3.20.20.70">
    <property type="entry name" value="Aldolase class I"/>
    <property type="match status" value="1"/>
</dbReference>
<dbReference type="InterPro" id="IPR006638">
    <property type="entry name" value="Elp3/MiaA/NifB-like_rSAM"/>
</dbReference>
<dbReference type="SMART" id="SM00729">
    <property type="entry name" value="Elp3"/>
    <property type="match status" value="1"/>
</dbReference>
<evidence type="ECO:0000259" key="5">
    <source>
        <dbReference type="PROSITE" id="PS51918"/>
    </source>
</evidence>
<organism evidence="6 7">
    <name type="scientific">Cetobacterium somerae ATCC BAA-474</name>
    <dbReference type="NCBI Taxonomy" id="1319815"/>
    <lineage>
        <taxon>Bacteria</taxon>
        <taxon>Fusobacteriati</taxon>
        <taxon>Fusobacteriota</taxon>
        <taxon>Fusobacteriia</taxon>
        <taxon>Fusobacteriales</taxon>
        <taxon>Fusobacteriaceae</taxon>
        <taxon>Cetobacterium</taxon>
    </lineage>
</organism>
<protein>
    <submittedName>
        <fullName evidence="6">Coproporphyrinogen dehydrogenase HemZ</fullName>
    </submittedName>
</protein>
<sequence length="466" mass="53816">MSIVTNFPLSEKSLEEFVRIMLPKEVGKDIKGEVSYKGNKIIVKAEIDGKEAIMEEENLEHTIEDQNLIMLKGGLLKALNKNYPWGSLIGVRPTKMTRRLMQMGFSKERVKNLLNNMYLANFDKIDLLMRVIETEERLLNKDAMNMYIGIPFCPSKCRYCSFASYEINSSLGRFYPKFVETLLEEIELVGELSKNKGYKYESLYIGGGTPSILTEEDTEKVLKAVHKNIDLSNLKEFTFEAGREDAITKRKLEILKEYGVDRVSLNPQTFKEQTLKDLNRTFNRKHFDEVYRDIKEIGFILNMDLILGLPGESVEDILSTLNELEKYDIENLTVHALAKKKGSPLYHEDFEESEVERMLVENAIGELVKRKGMEPYYMYRQKNSLDWGENVGYSIPGAESRFNIEMIEENQQTMGLGGGAISKAIHKETEYIDQIERLVNPKDPALYIAEMRMRHNKKIELFSKEI</sequence>
<dbReference type="InterPro" id="IPR058240">
    <property type="entry name" value="rSAM_sf"/>
</dbReference>
<keyword evidence="2" id="KW-0479">Metal-binding</keyword>
<dbReference type="GO" id="GO:0046872">
    <property type="term" value="F:metal ion binding"/>
    <property type="evidence" value="ECO:0007669"/>
    <property type="project" value="UniProtKB-KW"/>
</dbReference>
<name>U7V6F3_9FUSO</name>
<dbReference type="CDD" id="cd01335">
    <property type="entry name" value="Radical_SAM"/>
    <property type="match status" value="1"/>
</dbReference>
<evidence type="ECO:0000256" key="4">
    <source>
        <dbReference type="ARBA" id="ARBA00023014"/>
    </source>
</evidence>
<feature type="domain" description="Radical SAM core" evidence="5">
    <location>
        <begin position="138"/>
        <end position="374"/>
    </location>
</feature>
<gene>
    <name evidence="6" type="ORF">HMPREF0202_02599</name>
</gene>
<dbReference type="SFLD" id="SFLDF00310">
    <property type="entry name" value="oxygen-independent_coproporphy"/>
    <property type="match status" value="1"/>
</dbReference>
<dbReference type="eggNOG" id="COG0635">
    <property type="taxonomic scope" value="Bacteria"/>
</dbReference>
<keyword evidence="3" id="KW-0408">Iron</keyword>
<dbReference type="NCBIfam" id="NF006064">
    <property type="entry name" value="PRK08207.2-2"/>
    <property type="match status" value="1"/>
</dbReference>
<dbReference type="STRING" id="1319815.HMPREF0202_02599"/>
<dbReference type="Pfam" id="PF04055">
    <property type="entry name" value="Radical_SAM"/>
    <property type="match status" value="1"/>
</dbReference>
<proteinExistence type="predicted"/>
<reference evidence="6 7" key="1">
    <citation type="submission" date="2013-08" db="EMBL/GenBank/DDBJ databases">
        <authorList>
            <person name="Weinstock G."/>
            <person name="Sodergren E."/>
            <person name="Wylie T."/>
            <person name="Fulton L."/>
            <person name="Fulton R."/>
            <person name="Fronick C."/>
            <person name="O'Laughlin M."/>
            <person name="Godfrey J."/>
            <person name="Miner T."/>
            <person name="Herter B."/>
            <person name="Appelbaum E."/>
            <person name="Cordes M."/>
            <person name="Lek S."/>
            <person name="Wollam A."/>
            <person name="Pepin K.H."/>
            <person name="Palsikar V.B."/>
            <person name="Mitreva M."/>
            <person name="Wilson R.K."/>
        </authorList>
    </citation>
    <scope>NUCLEOTIDE SEQUENCE [LARGE SCALE GENOMIC DNA]</scope>
    <source>
        <strain evidence="6 7">ATCC BAA-474</strain>
    </source>
</reference>
<dbReference type="GO" id="GO:0003824">
    <property type="term" value="F:catalytic activity"/>
    <property type="evidence" value="ECO:0007669"/>
    <property type="project" value="InterPro"/>
</dbReference>
<evidence type="ECO:0000313" key="6">
    <source>
        <dbReference type="EMBL" id="ERT66699.1"/>
    </source>
</evidence>
<dbReference type="GO" id="GO:0006779">
    <property type="term" value="P:porphyrin-containing compound biosynthetic process"/>
    <property type="evidence" value="ECO:0007669"/>
    <property type="project" value="TreeGrafter"/>
</dbReference>
<dbReference type="PROSITE" id="PS51918">
    <property type="entry name" value="RADICAL_SAM"/>
    <property type="match status" value="1"/>
</dbReference>
<evidence type="ECO:0000256" key="2">
    <source>
        <dbReference type="ARBA" id="ARBA00022723"/>
    </source>
</evidence>
<dbReference type="InterPro" id="IPR023995">
    <property type="entry name" value="HemZ"/>
</dbReference>
<dbReference type="HOGENOM" id="CLU_029256_0_0_0"/>
<dbReference type="GO" id="GO:0005737">
    <property type="term" value="C:cytoplasm"/>
    <property type="evidence" value="ECO:0007669"/>
    <property type="project" value="TreeGrafter"/>
</dbReference>
<evidence type="ECO:0000256" key="3">
    <source>
        <dbReference type="ARBA" id="ARBA00023004"/>
    </source>
</evidence>
<dbReference type="NCBIfam" id="TIGR03994">
    <property type="entry name" value="rSAM_HemZ"/>
    <property type="match status" value="1"/>
</dbReference>
<comment type="caution">
    <text evidence="6">The sequence shown here is derived from an EMBL/GenBank/DDBJ whole genome shotgun (WGS) entry which is preliminary data.</text>
</comment>
<dbReference type="AlphaFoldDB" id="U7V6F3"/>
<dbReference type="Proteomes" id="UP000017081">
    <property type="component" value="Unassembled WGS sequence"/>
</dbReference>
<dbReference type="PATRIC" id="fig|1319815.3.peg.2491"/>
<dbReference type="GO" id="GO:0051539">
    <property type="term" value="F:4 iron, 4 sulfur cluster binding"/>
    <property type="evidence" value="ECO:0007669"/>
    <property type="project" value="TreeGrafter"/>
</dbReference>
<dbReference type="PANTHER" id="PTHR13932:SF1">
    <property type="entry name" value="OXYGEN-INDEPENDENT COPROPORPHYRINOGEN-III OXIDASE-LIKE PROTEIN HEMZ"/>
    <property type="match status" value="1"/>
</dbReference>
<dbReference type="SFLD" id="SFLDG01065">
    <property type="entry name" value="anaerobic_coproporphyrinogen-I"/>
    <property type="match status" value="1"/>
</dbReference>
<dbReference type="SUPFAM" id="SSF102114">
    <property type="entry name" value="Radical SAM enzymes"/>
    <property type="match status" value="1"/>
</dbReference>
<keyword evidence="1" id="KW-0949">S-adenosyl-L-methionine</keyword>
<dbReference type="InterPro" id="IPR034505">
    <property type="entry name" value="Coproporphyrinogen-III_oxidase"/>
</dbReference>
<dbReference type="SFLD" id="SFLDS00029">
    <property type="entry name" value="Radical_SAM"/>
    <property type="match status" value="1"/>
</dbReference>
<keyword evidence="4" id="KW-0411">Iron-sulfur</keyword>
<evidence type="ECO:0000256" key="1">
    <source>
        <dbReference type="ARBA" id="ARBA00022691"/>
    </source>
</evidence>
<keyword evidence="7" id="KW-1185">Reference proteome</keyword>
<accession>U7V6F3</accession>
<dbReference type="EMBL" id="AXZF01000140">
    <property type="protein sequence ID" value="ERT66699.1"/>
    <property type="molecule type" value="Genomic_DNA"/>
</dbReference>
<dbReference type="InterPro" id="IPR007197">
    <property type="entry name" value="rSAM"/>
</dbReference>
<evidence type="ECO:0000313" key="7">
    <source>
        <dbReference type="Proteomes" id="UP000017081"/>
    </source>
</evidence>
<dbReference type="RefSeq" id="WP_023052128.1">
    <property type="nucleotide sequence ID" value="NZ_CP173065.2"/>
</dbReference>